<keyword evidence="3" id="KW-1185">Reference proteome</keyword>
<sequence>MLTTATAHSIVDVFNPMASDHFQWAQTVDEGKTWTDVDGANQADLTITPESVGTVYYQQRFRYYAGVPLFWPSTYYSHVAALTTLPAPVPATALSVKTDNDYLYNNQEGQKTYVHATPTPANATGSLSWSSSDEQLATVKSTGEVTANTSGNKGTVFITGTMTNDDGTKVSQKVAIEIGGGIDDQTVNEGQSATFQVRGNFDQAPNSVTWHRVDGHGDKVISQGNQLSYTLAATQQADDQAQYYAVVTVKMKGASDQTITTNRARLTVIPNRTPMVKIDNTIENLTNASGNTPTQLANVVDGDVCRIDSTVTDTNLASTLVEGDYMVKLPSDVTNTVITVDGQKAYYYPVSDESDTIIVASGQSFVGHKQHKFSIEFMTHKTQGLSYTTSVQLMGYADTKRNKDLGTYSGNKVGLNFTDGNLHLAANDVDFGRIAMEDLGKVFPGKVAGGGDLLDVTDYCRKKEDTKIDLSQTAPFSSGLTHLNASLGYDSGKGAPLRPLSSVPQEVTTIPAGTIAFAIGGNQGQNLAVKVADGGFTPGRYTSQILWTVVSAP</sequence>
<dbReference type="InterPro" id="IPR008964">
    <property type="entry name" value="Invasin/intimin_cell_adhesion"/>
</dbReference>
<proteinExistence type="predicted"/>
<reference evidence="2 3" key="1">
    <citation type="journal article" date="2015" name="Genome Announc.">
        <title>Expanding the biotechnology potential of lactobacilli through comparative genomics of 213 strains and associated genera.</title>
        <authorList>
            <person name="Sun Z."/>
            <person name="Harris H.M."/>
            <person name="McCann A."/>
            <person name="Guo C."/>
            <person name="Argimon S."/>
            <person name="Zhang W."/>
            <person name="Yang X."/>
            <person name="Jeffery I.B."/>
            <person name="Cooney J.C."/>
            <person name="Kagawa T.F."/>
            <person name="Liu W."/>
            <person name="Song Y."/>
            <person name="Salvetti E."/>
            <person name="Wrobel A."/>
            <person name="Rasinkangas P."/>
            <person name="Parkhill J."/>
            <person name="Rea M.C."/>
            <person name="O'Sullivan O."/>
            <person name="Ritari J."/>
            <person name="Douillard F.P."/>
            <person name="Paul Ross R."/>
            <person name="Yang R."/>
            <person name="Briner A.E."/>
            <person name="Felis G.E."/>
            <person name="de Vos W.M."/>
            <person name="Barrangou R."/>
            <person name="Klaenhammer T.R."/>
            <person name="Caufield P.W."/>
            <person name="Cui Y."/>
            <person name="Zhang H."/>
            <person name="O'Toole P.W."/>
        </authorList>
    </citation>
    <scope>NUCLEOTIDE SEQUENCE [LARGE SCALE GENOMIC DNA]</scope>
    <source>
        <strain evidence="2 3">DSM 16381</strain>
    </source>
</reference>
<dbReference type="RefSeq" id="WP_057734985.1">
    <property type="nucleotide sequence ID" value="NZ_AZFS01000062.1"/>
</dbReference>
<dbReference type="AlphaFoldDB" id="A0A0R1URN7"/>
<dbReference type="Gene3D" id="2.60.40.1080">
    <property type="match status" value="1"/>
</dbReference>
<dbReference type="Proteomes" id="UP000051580">
    <property type="component" value="Unassembled WGS sequence"/>
</dbReference>
<dbReference type="PATRIC" id="fig|1423753.3.peg.1176"/>
<dbReference type="OrthoDB" id="2318209at2"/>
<dbReference type="Pfam" id="PF02368">
    <property type="entry name" value="Big_2"/>
    <property type="match status" value="1"/>
</dbReference>
<dbReference type="EMBL" id="AZFS01000062">
    <property type="protein sequence ID" value="KRL93602.1"/>
    <property type="molecule type" value="Genomic_DNA"/>
</dbReference>
<feature type="domain" description="BIG2" evidence="1">
    <location>
        <begin position="108"/>
        <end position="156"/>
    </location>
</feature>
<organism evidence="2 3">
    <name type="scientific">Levilactobacillus hammesii DSM 16381</name>
    <dbReference type="NCBI Taxonomy" id="1423753"/>
    <lineage>
        <taxon>Bacteria</taxon>
        <taxon>Bacillati</taxon>
        <taxon>Bacillota</taxon>
        <taxon>Bacilli</taxon>
        <taxon>Lactobacillales</taxon>
        <taxon>Lactobacillaceae</taxon>
        <taxon>Levilactobacillus</taxon>
    </lineage>
</organism>
<evidence type="ECO:0000259" key="1">
    <source>
        <dbReference type="Pfam" id="PF02368"/>
    </source>
</evidence>
<evidence type="ECO:0000313" key="3">
    <source>
        <dbReference type="Proteomes" id="UP000051580"/>
    </source>
</evidence>
<name>A0A0R1URN7_9LACO</name>
<evidence type="ECO:0000313" key="2">
    <source>
        <dbReference type="EMBL" id="KRL93602.1"/>
    </source>
</evidence>
<dbReference type="SUPFAM" id="SSF49373">
    <property type="entry name" value="Invasin/intimin cell-adhesion fragments"/>
    <property type="match status" value="1"/>
</dbReference>
<dbReference type="STRING" id="1423753.FD28_GL001130"/>
<dbReference type="InterPro" id="IPR003343">
    <property type="entry name" value="Big_2"/>
</dbReference>
<gene>
    <name evidence="2" type="ORF">FD28_GL001130</name>
</gene>
<protein>
    <recommendedName>
        <fullName evidence="1">BIG2 domain-containing protein</fullName>
    </recommendedName>
</protein>
<comment type="caution">
    <text evidence="2">The sequence shown here is derived from an EMBL/GenBank/DDBJ whole genome shotgun (WGS) entry which is preliminary data.</text>
</comment>
<accession>A0A0R1URN7</accession>